<evidence type="ECO:0000256" key="5">
    <source>
        <dbReference type="ARBA" id="ARBA00025466"/>
    </source>
</evidence>
<dbReference type="AlphaFoldDB" id="A0A8J6HJC7"/>
<evidence type="ECO:0000259" key="7">
    <source>
        <dbReference type="PROSITE" id="PS51457"/>
    </source>
</evidence>
<dbReference type="SMART" id="SM01025">
    <property type="entry name" value="BEN"/>
    <property type="match status" value="1"/>
</dbReference>
<dbReference type="Proteomes" id="UP000719412">
    <property type="component" value="Unassembled WGS sequence"/>
</dbReference>
<feature type="compositionally biased region" description="Basic and acidic residues" evidence="6">
    <location>
        <begin position="86"/>
        <end position="98"/>
    </location>
</feature>
<protein>
    <recommendedName>
        <fullName evidence="2">Regulatory protein zeste</fullName>
    </recommendedName>
</protein>
<feature type="domain" description="BEN" evidence="7">
    <location>
        <begin position="289"/>
        <end position="397"/>
    </location>
</feature>
<dbReference type="InterPro" id="IPR040391">
    <property type="entry name" value="BEND5"/>
</dbReference>
<evidence type="ECO:0000256" key="4">
    <source>
        <dbReference type="ARBA" id="ARBA00023163"/>
    </source>
</evidence>
<dbReference type="Pfam" id="PF13873">
    <property type="entry name" value="Myb_DNA-bind_5"/>
    <property type="match status" value="1"/>
</dbReference>
<comment type="caution">
    <text evidence="8">The sequence shown here is derived from an EMBL/GenBank/DDBJ whole genome shotgun (WGS) entry which is preliminary data.</text>
</comment>
<keyword evidence="4" id="KW-0804">Transcription</keyword>
<dbReference type="Pfam" id="PF10523">
    <property type="entry name" value="BEN"/>
    <property type="match status" value="1"/>
</dbReference>
<comment type="subunit">
    <text evidence="1">Self-associates forming complexes of several hundred monomers.</text>
</comment>
<accession>A0A8J6HJC7</accession>
<dbReference type="PANTHER" id="PTHR14628:SF1">
    <property type="entry name" value="BEN DOMAIN-CONTAINING PROTEIN 5"/>
    <property type="match status" value="1"/>
</dbReference>
<feature type="region of interest" description="Disordered" evidence="6">
    <location>
        <begin position="79"/>
        <end position="98"/>
    </location>
</feature>
<dbReference type="InterPro" id="IPR028002">
    <property type="entry name" value="Myb_DNA-bind_5"/>
</dbReference>
<comment type="function">
    <text evidence="5">Involved in transvection phenomena (= synapsis-dependent gene expression), where the synaptic pairing of chromosomes carrying genes with which zeste interacts influences the expression of these genes. Zeste binds to DNA and stimulates transcription from a nearby promoter.</text>
</comment>
<dbReference type="Gene3D" id="1.10.10.2590">
    <property type="entry name" value="BEN domain"/>
    <property type="match status" value="1"/>
</dbReference>
<evidence type="ECO:0000256" key="1">
    <source>
        <dbReference type="ARBA" id="ARBA00011764"/>
    </source>
</evidence>
<dbReference type="InterPro" id="IPR018379">
    <property type="entry name" value="BEN_domain"/>
</dbReference>
<feature type="compositionally biased region" description="Basic and acidic residues" evidence="6">
    <location>
        <begin position="241"/>
        <end position="258"/>
    </location>
</feature>
<keyword evidence="3" id="KW-0805">Transcription regulation</keyword>
<evidence type="ECO:0000256" key="6">
    <source>
        <dbReference type="SAM" id="MobiDB-lite"/>
    </source>
</evidence>
<dbReference type="EMBL" id="JABDTM020022284">
    <property type="protein sequence ID" value="KAH0815971.1"/>
    <property type="molecule type" value="Genomic_DNA"/>
</dbReference>
<sequence>MCEVQTQQRLRSTKRQLEALVAFVEKNKELAEYRKRSPYEARIVESKWINLKAILNDLEGPNRTVKEWKQVLSDLKTNTRRRARKKKDDVNGSASAKEKPLNDIERRILNVLSTVVTDGAPNVPEPGLNIVRRRIINLVGDIEAERSDNEVDLLKSQEALASSTKSEAIRYAADKLPSSEPDPNSPKGKKRAETKPNVEARYDGYAHYPGQDDKKEATRCKMEKPSSVPDPKSPKRKKRAEAKPNVEARYDGYGHYPAQDHKKEATRCKMEKCGGKSHNFCTKCHIHIGQGVFIPAQMYEDIGRRSRSAQQFVRSIAVAVFGYETLMNSTVTGKAHNTSPIWKPQRPQLDATKLRAVKDITRYYMMSKNLSKEVIEIEMQRVNTYIGRKIADLNKQKKKANS</sequence>
<organism evidence="8 9">
    <name type="scientific">Tenebrio molitor</name>
    <name type="common">Yellow mealworm beetle</name>
    <dbReference type="NCBI Taxonomy" id="7067"/>
    <lineage>
        <taxon>Eukaryota</taxon>
        <taxon>Metazoa</taxon>
        <taxon>Ecdysozoa</taxon>
        <taxon>Arthropoda</taxon>
        <taxon>Hexapoda</taxon>
        <taxon>Insecta</taxon>
        <taxon>Pterygota</taxon>
        <taxon>Neoptera</taxon>
        <taxon>Endopterygota</taxon>
        <taxon>Coleoptera</taxon>
        <taxon>Polyphaga</taxon>
        <taxon>Cucujiformia</taxon>
        <taxon>Tenebrionidae</taxon>
        <taxon>Tenebrio</taxon>
    </lineage>
</organism>
<evidence type="ECO:0000313" key="9">
    <source>
        <dbReference type="Proteomes" id="UP000719412"/>
    </source>
</evidence>
<evidence type="ECO:0000313" key="8">
    <source>
        <dbReference type="EMBL" id="KAH0815971.1"/>
    </source>
</evidence>
<feature type="region of interest" description="Disordered" evidence="6">
    <location>
        <begin position="173"/>
        <end position="258"/>
    </location>
</feature>
<evidence type="ECO:0000256" key="2">
    <source>
        <dbReference type="ARBA" id="ARBA00016807"/>
    </source>
</evidence>
<evidence type="ECO:0000256" key="3">
    <source>
        <dbReference type="ARBA" id="ARBA00023015"/>
    </source>
</evidence>
<proteinExistence type="predicted"/>
<feature type="compositionally biased region" description="Basic and acidic residues" evidence="6">
    <location>
        <begin position="191"/>
        <end position="224"/>
    </location>
</feature>
<reference evidence="8" key="1">
    <citation type="journal article" date="2020" name="J Insects Food Feed">
        <title>The yellow mealworm (Tenebrio molitor) genome: a resource for the emerging insects as food and feed industry.</title>
        <authorList>
            <person name="Eriksson T."/>
            <person name="Andere A."/>
            <person name="Kelstrup H."/>
            <person name="Emery V."/>
            <person name="Picard C."/>
        </authorList>
    </citation>
    <scope>NUCLEOTIDE SEQUENCE</scope>
    <source>
        <strain evidence="8">Stoneville</strain>
        <tissue evidence="8">Whole head</tissue>
    </source>
</reference>
<dbReference type="GO" id="GO:0003677">
    <property type="term" value="F:DNA binding"/>
    <property type="evidence" value="ECO:0007669"/>
    <property type="project" value="InterPro"/>
</dbReference>
<dbReference type="PANTHER" id="PTHR14628">
    <property type="entry name" value="BEN DOMAIN-CONTAINING PROTEIN 5"/>
    <property type="match status" value="1"/>
</dbReference>
<reference evidence="8" key="2">
    <citation type="submission" date="2021-08" db="EMBL/GenBank/DDBJ databases">
        <authorList>
            <person name="Eriksson T."/>
        </authorList>
    </citation>
    <scope>NUCLEOTIDE SEQUENCE</scope>
    <source>
        <strain evidence="8">Stoneville</strain>
        <tissue evidence="8">Whole head</tissue>
    </source>
</reference>
<dbReference type="GO" id="GO:0045892">
    <property type="term" value="P:negative regulation of DNA-templated transcription"/>
    <property type="evidence" value="ECO:0007669"/>
    <property type="project" value="InterPro"/>
</dbReference>
<gene>
    <name evidence="8" type="ORF">GEV33_006821</name>
</gene>
<name>A0A8J6HJC7_TENMO</name>
<keyword evidence="9" id="KW-1185">Reference proteome</keyword>
<dbReference type="PROSITE" id="PS51457">
    <property type="entry name" value="BEN"/>
    <property type="match status" value="1"/>
</dbReference>